<evidence type="ECO:0000313" key="3">
    <source>
        <dbReference type="Proteomes" id="UP000011555"/>
    </source>
</evidence>
<reference evidence="1" key="3">
    <citation type="submission" date="2017-01" db="EMBL/GenBank/DDBJ databases">
        <authorList>
            <person name="Mah S.A."/>
            <person name="Swanson W.J."/>
            <person name="Moy G.W."/>
            <person name="Vacquier V.D."/>
        </authorList>
    </citation>
    <scope>NUCLEOTIDE SEQUENCE</scope>
    <source>
        <strain evidence="1">AJ5</strain>
    </source>
</reference>
<evidence type="ECO:0000313" key="2">
    <source>
        <dbReference type="EMBL" id="EMA27404.1"/>
    </source>
</evidence>
<dbReference type="Proteomes" id="UP000186547">
    <property type="component" value="Chromosome"/>
</dbReference>
<dbReference type="Proteomes" id="UP000011555">
    <property type="component" value="Unassembled WGS sequence"/>
</dbReference>
<accession>M0L4N2</accession>
<reference evidence="1 4" key="1">
    <citation type="journal article" date="2011" name="J. Bacteriol.">
        <title>Genome sequence of Halobiforma lacisalsi AJ5, an extremely halophilic archaeon which harbors a bop gene.</title>
        <authorList>
            <person name="Jiang X."/>
            <person name="Wang S."/>
            <person name="Cheng H."/>
            <person name="Huo Y."/>
            <person name="Zhang X."/>
            <person name="Zhu X."/>
            <person name="Han X."/>
            <person name="Ni P."/>
            <person name="Wu M."/>
        </authorList>
    </citation>
    <scope>NUCLEOTIDE SEQUENCE [LARGE SCALE GENOMIC DNA]</scope>
    <source>
        <strain evidence="1 4">AJ5</strain>
    </source>
</reference>
<dbReference type="EMBL" id="CP019285">
    <property type="protein sequence ID" value="APW96325.1"/>
    <property type="molecule type" value="Genomic_DNA"/>
</dbReference>
<evidence type="ECO:0000313" key="4">
    <source>
        <dbReference type="Proteomes" id="UP000186547"/>
    </source>
</evidence>
<name>M0L4N2_NATLA</name>
<reference evidence="2 3" key="2">
    <citation type="journal article" date="2014" name="PLoS Genet.">
        <title>Phylogenetically driven sequencing of extremely halophilic archaea reveals strategies for static and dynamic osmo-response.</title>
        <authorList>
            <person name="Becker E.A."/>
            <person name="Seitzer P.M."/>
            <person name="Tritt A."/>
            <person name="Larsen D."/>
            <person name="Krusor M."/>
            <person name="Yao A.I."/>
            <person name="Wu D."/>
            <person name="Madern D."/>
            <person name="Eisen J.A."/>
            <person name="Darling A.E."/>
            <person name="Facciotti M.T."/>
        </authorList>
    </citation>
    <scope>NUCLEOTIDE SEQUENCE [LARGE SCALE GENOMIC DNA]</scope>
    <source>
        <strain evidence="2 3">AJ5</strain>
    </source>
</reference>
<sequence length="181" mass="20179">MCSVGASILFVARHLNGFSSSSSVPFSAITSFTCPSWETGSLSSRYGRSRLRYYAQLFRFAFERIDGDIFSIVSYLPIVPERTAQVLAVGFDEFGKVRTVGKPRVEKVDLRRYTFLFYEFGADLAGEIVLLKSFKTFVIELLLSPIVLGEGLVESAFAIGWKDFAYDSRHSLVAGRNKTVA</sequence>
<keyword evidence="3" id="KW-1185">Reference proteome</keyword>
<dbReference type="EMBL" id="AOLZ01000077">
    <property type="protein sequence ID" value="EMA27404.1"/>
    <property type="molecule type" value="Genomic_DNA"/>
</dbReference>
<dbReference type="KEGG" id="hlc:CHINAEXTREME00455"/>
<evidence type="ECO:0000313" key="1">
    <source>
        <dbReference type="EMBL" id="APW96325.1"/>
    </source>
</evidence>
<gene>
    <name evidence="2" type="ORF">C445_20530</name>
    <name evidence="1" type="ORF">CHINAEXTREME_00455</name>
</gene>
<dbReference type="AlphaFoldDB" id="M0L4N2"/>
<proteinExistence type="predicted"/>
<organism evidence="2 3">
    <name type="scientific">Natronobacterium lacisalsi AJ5</name>
    <dbReference type="NCBI Taxonomy" id="358396"/>
    <lineage>
        <taxon>Archaea</taxon>
        <taxon>Methanobacteriati</taxon>
        <taxon>Methanobacteriota</taxon>
        <taxon>Stenosarchaea group</taxon>
        <taxon>Halobacteria</taxon>
        <taxon>Halobacteriales</taxon>
        <taxon>Natrialbaceae</taxon>
        <taxon>Natronobacterium</taxon>
    </lineage>
</organism>
<protein>
    <submittedName>
        <fullName evidence="1">Sugar ABC transporter substrate-binding protein</fullName>
    </submittedName>
</protein>